<accession>A0A3D9IPX7</accession>
<name>A0A3D9IPX7_9BACL</name>
<evidence type="ECO:0000313" key="1">
    <source>
        <dbReference type="EMBL" id="RED63821.1"/>
    </source>
</evidence>
<keyword evidence="2" id="KW-1185">Reference proteome</keyword>
<dbReference type="OrthoDB" id="2427704at2"/>
<dbReference type="RefSeq" id="WP_115991937.1">
    <property type="nucleotide sequence ID" value="NZ_QRDY01000003.1"/>
</dbReference>
<evidence type="ECO:0008006" key="3">
    <source>
        <dbReference type="Google" id="ProtNLM"/>
    </source>
</evidence>
<dbReference type="AlphaFoldDB" id="A0A3D9IPX7"/>
<gene>
    <name evidence="1" type="ORF">DFP95_10361</name>
</gene>
<sequence length="122" mass="14196">MKFEISDWVHAKTRNGELVHGFVDTLDEEQRMANVFVVKSDNDESIGKSIQVREQWVRKLPIYAWDDAEAIQSLIDIALATKDDQWFEELSLKLQSLTKAERSNQKKLVPGPSYTNRLRYKV</sequence>
<organism evidence="1 2">
    <name type="scientific">Cohnella lupini</name>
    <dbReference type="NCBI Taxonomy" id="1294267"/>
    <lineage>
        <taxon>Bacteria</taxon>
        <taxon>Bacillati</taxon>
        <taxon>Bacillota</taxon>
        <taxon>Bacilli</taxon>
        <taxon>Bacillales</taxon>
        <taxon>Paenibacillaceae</taxon>
        <taxon>Cohnella</taxon>
    </lineage>
</organism>
<protein>
    <recommendedName>
        <fullName evidence="3">IDEAL domain-containing protein</fullName>
    </recommendedName>
</protein>
<dbReference type="EMBL" id="QRDY01000003">
    <property type="protein sequence ID" value="RED63821.1"/>
    <property type="molecule type" value="Genomic_DNA"/>
</dbReference>
<proteinExistence type="predicted"/>
<comment type="caution">
    <text evidence="1">The sequence shown here is derived from an EMBL/GenBank/DDBJ whole genome shotgun (WGS) entry which is preliminary data.</text>
</comment>
<dbReference type="Proteomes" id="UP000256869">
    <property type="component" value="Unassembled WGS sequence"/>
</dbReference>
<evidence type="ECO:0000313" key="2">
    <source>
        <dbReference type="Proteomes" id="UP000256869"/>
    </source>
</evidence>
<reference evidence="1 2" key="1">
    <citation type="submission" date="2018-07" db="EMBL/GenBank/DDBJ databases">
        <title>Genomic Encyclopedia of Type Strains, Phase III (KMG-III): the genomes of soil and plant-associated and newly described type strains.</title>
        <authorList>
            <person name="Whitman W."/>
        </authorList>
    </citation>
    <scope>NUCLEOTIDE SEQUENCE [LARGE SCALE GENOMIC DNA]</scope>
    <source>
        <strain evidence="1 2">CECT 8236</strain>
    </source>
</reference>